<evidence type="ECO:0000256" key="1">
    <source>
        <dbReference type="SAM" id="MobiDB-lite"/>
    </source>
</evidence>
<dbReference type="PANTHER" id="PTHR33974:SF2">
    <property type="entry name" value="VASCULAR-RELATED UNKNOWN PROTEIN 1"/>
    <property type="match status" value="1"/>
</dbReference>
<feature type="region of interest" description="Disordered" evidence="1">
    <location>
        <begin position="1"/>
        <end position="32"/>
    </location>
</feature>
<evidence type="ECO:0008006" key="4">
    <source>
        <dbReference type="Google" id="ProtNLM"/>
    </source>
</evidence>
<dbReference type="EMBL" id="JAKOGI010001086">
    <property type="protein sequence ID" value="KAJ8427841.1"/>
    <property type="molecule type" value="Genomic_DNA"/>
</dbReference>
<sequence length="325" mass="37119">MENSVFSSPSRKPSLPNLTAEDDRSSEESGWTEYLADFSAYNRGERDDDEDNVENSSFVIGESMVSDAGSGPEWRQRNSNSNINNNNHSLSAGVWSSFDGLPNVPKKLNFKKKRTQEISHDDSLEDTASSPVNSPKITMSFKRMDINSKNMDEHLHNHMVAIAFCVFVLKGYNMLSIFLMSGTRTSLGNGKTILFWDHSWASDALLATIATKDIPIRLQDITVAEARIPNQGWDWERLAEYLPTNILKQLESHAVVQEDENMDQHYWDGNPSERFAIKSAMSIIRNHDVQAHDKVWQIAWRIPISQWIRVFTWLALHNRIMTNFV</sequence>
<dbReference type="InterPro" id="IPR039280">
    <property type="entry name" value="VUP"/>
</dbReference>
<dbReference type="GO" id="GO:0010089">
    <property type="term" value="P:xylem development"/>
    <property type="evidence" value="ECO:0007669"/>
    <property type="project" value="InterPro"/>
</dbReference>
<accession>A0A9Q1GVS0</accession>
<dbReference type="Proteomes" id="UP001153076">
    <property type="component" value="Unassembled WGS sequence"/>
</dbReference>
<dbReference type="PANTHER" id="PTHR33974">
    <property type="entry name" value="VASCULAR-RELATED UNKNOWN PROTEIN 1-RELATED"/>
    <property type="match status" value="1"/>
</dbReference>
<feature type="compositionally biased region" description="Polar residues" evidence="1">
    <location>
        <begin position="1"/>
        <end position="11"/>
    </location>
</feature>
<protein>
    <recommendedName>
        <fullName evidence="4">Reverse transcriptase zinc-binding domain-containing protein</fullName>
    </recommendedName>
</protein>
<evidence type="ECO:0000313" key="2">
    <source>
        <dbReference type="EMBL" id="KAJ8427841.1"/>
    </source>
</evidence>
<organism evidence="2 3">
    <name type="scientific">Carnegiea gigantea</name>
    <dbReference type="NCBI Taxonomy" id="171969"/>
    <lineage>
        <taxon>Eukaryota</taxon>
        <taxon>Viridiplantae</taxon>
        <taxon>Streptophyta</taxon>
        <taxon>Embryophyta</taxon>
        <taxon>Tracheophyta</taxon>
        <taxon>Spermatophyta</taxon>
        <taxon>Magnoliopsida</taxon>
        <taxon>eudicotyledons</taxon>
        <taxon>Gunneridae</taxon>
        <taxon>Pentapetalae</taxon>
        <taxon>Caryophyllales</taxon>
        <taxon>Cactineae</taxon>
        <taxon>Cactaceae</taxon>
        <taxon>Cactoideae</taxon>
        <taxon>Echinocereeae</taxon>
        <taxon>Carnegiea</taxon>
    </lineage>
</organism>
<evidence type="ECO:0000313" key="3">
    <source>
        <dbReference type="Proteomes" id="UP001153076"/>
    </source>
</evidence>
<dbReference type="AlphaFoldDB" id="A0A9Q1GVS0"/>
<keyword evidence="3" id="KW-1185">Reference proteome</keyword>
<proteinExistence type="predicted"/>
<reference evidence="2" key="1">
    <citation type="submission" date="2022-04" db="EMBL/GenBank/DDBJ databases">
        <title>Carnegiea gigantea Genome sequencing and assembly v2.</title>
        <authorList>
            <person name="Copetti D."/>
            <person name="Sanderson M.J."/>
            <person name="Burquez A."/>
            <person name="Wojciechowski M.F."/>
        </authorList>
    </citation>
    <scope>NUCLEOTIDE SEQUENCE</scope>
    <source>
        <strain evidence="2">SGP5-SGP5p</strain>
        <tissue evidence="2">Aerial part</tissue>
    </source>
</reference>
<feature type="region of interest" description="Disordered" evidence="1">
    <location>
        <begin position="63"/>
        <end position="85"/>
    </location>
</feature>
<name>A0A9Q1GVS0_9CARY</name>
<comment type="caution">
    <text evidence="2">The sequence shown here is derived from an EMBL/GenBank/DDBJ whole genome shotgun (WGS) entry which is preliminary data.</text>
</comment>
<dbReference type="OrthoDB" id="779856at2759"/>
<gene>
    <name evidence="2" type="ORF">Cgig2_029758</name>
</gene>